<dbReference type="Pfam" id="PF01202">
    <property type="entry name" value="SKI"/>
    <property type="match status" value="1"/>
</dbReference>
<evidence type="ECO:0000256" key="5">
    <source>
        <dbReference type="ARBA" id="ARBA00022840"/>
    </source>
</evidence>
<dbReference type="OMA" id="FMGCGKS"/>
<keyword evidence="5 7" id="KW-0067">ATP-binding</keyword>
<comment type="pathway">
    <text evidence="7">Metabolic intermediate biosynthesis; chorismate biosynthesis; chorismate from D-erythrose 4-phosphate and phosphoenolpyruvate: step 5/7.</text>
</comment>
<dbReference type="UniPathway" id="UPA00053">
    <property type="reaction ID" value="UER00088"/>
</dbReference>
<feature type="binding site" evidence="7">
    <location>
        <position position="80"/>
    </location>
    <ligand>
        <name>substrate</name>
    </ligand>
</feature>
<dbReference type="InterPro" id="IPR000623">
    <property type="entry name" value="Shikimate_kinase/TSH1"/>
</dbReference>
<proteinExistence type="inferred from homology"/>
<keyword evidence="7" id="KW-0479">Metal-binding</keyword>
<sequence>MKKIVLVGYMASGKTEIGKLLSKKVNLPFLDIDYLIEESLSKTVNEIFEEKGEVFFRKKEHEVFKNKINSKQSFILSLGGGTPCYAENHLFLQKDDVISIYLKGSVATLVDRLKMNKDKRPLLKNLANDELAEFVAKHLFDRNFYYSHCKYTIIIDDKSPFDIVEEIHKILF</sequence>
<dbReference type="RefSeq" id="WP_011963564.1">
    <property type="nucleotide sequence ID" value="NZ_BCNG01000107.1"/>
</dbReference>
<name>A0A076NUX9_FLAPS</name>
<dbReference type="CDD" id="cd00464">
    <property type="entry name" value="SK"/>
    <property type="match status" value="1"/>
</dbReference>
<dbReference type="KEGG" id="fpq:IB65_06835"/>
<feature type="binding site" evidence="7">
    <location>
        <position position="57"/>
    </location>
    <ligand>
        <name>substrate</name>
    </ligand>
</feature>
<comment type="subunit">
    <text evidence="7">Monomer.</text>
</comment>
<dbReference type="EMBL" id="CP059075">
    <property type="protein sequence ID" value="QRE03467.1"/>
    <property type="molecule type" value="Genomic_DNA"/>
</dbReference>
<feature type="binding site" evidence="7">
    <location>
        <position position="142"/>
    </location>
    <ligand>
        <name>substrate</name>
    </ligand>
</feature>
<evidence type="ECO:0000256" key="2">
    <source>
        <dbReference type="ARBA" id="ARBA00022679"/>
    </source>
</evidence>
<dbReference type="InterPro" id="IPR031322">
    <property type="entry name" value="Shikimate/glucono_kinase"/>
</dbReference>
<keyword evidence="2 7" id="KW-0808">Transferase</keyword>
<evidence type="ECO:0000313" key="9">
    <source>
        <dbReference type="Proteomes" id="UP000596329"/>
    </source>
</evidence>
<dbReference type="SUPFAM" id="SSF52540">
    <property type="entry name" value="P-loop containing nucleoside triphosphate hydrolases"/>
    <property type="match status" value="1"/>
</dbReference>
<gene>
    <name evidence="7" type="primary">aroK</name>
    <name evidence="8" type="ORF">H0H26_11325</name>
</gene>
<comment type="catalytic activity">
    <reaction evidence="7">
        <text>shikimate + ATP = 3-phosphoshikimate + ADP + H(+)</text>
        <dbReference type="Rhea" id="RHEA:13121"/>
        <dbReference type="ChEBI" id="CHEBI:15378"/>
        <dbReference type="ChEBI" id="CHEBI:30616"/>
        <dbReference type="ChEBI" id="CHEBI:36208"/>
        <dbReference type="ChEBI" id="CHEBI:145989"/>
        <dbReference type="ChEBI" id="CHEBI:456216"/>
        <dbReference type="EC" id="2.7.1.71"/>
    </reaction>
</comment>
<organism evidence="8 9">
    <name type="scientific">Flavobacterium psychrophilum</name>
    <dbReference type="NCBI Taxonomy" id="96345"/>
    <lineage>
        <taxon>Bacteria</taxon>
        <taxon>Pseudomonadati</taxon>
        <taxon>Bacteroidota</taxon>
        <taxon>Flavobacteriia</taxon>
        <taxon>Flavobacteriales</taxon>
        <taxon>Flavobacteriaceae</taxon>
        <taxon>Flavobacterium</taxon>
    </lineage>
</organism>
<dbReference type="PANTHER" id="PTHR21087">
    <property type="entry name" value="SHIKIMATE KINASE"/>
    <property type="match status" value="1"/>
</dbReference>
<reference evidence="8 9" key="1">
    <citation type="submission" date="2020-07" db="EMBL/GenBank/DDBJ databases">
        <title>Genomic characterization of Flavobacterium psychrophilum strains.</title>
        <authorList>
            <person name="Castillo D."/>
            <person name="Jorgensen J."/>
            <person name="Middelboe M."/>
        </authorList>
    </citation>
    <scope>NUCLEOTIDE SEQUENCE [LARGE SCALE GENOMIC DNA]</scope>
    <source>
        <strain evidence="8 9">FPS-R7</strain>
    </source>
</reference>
<dbReference type="GO" id="GO:0009423">
    <property type="term" value="P:chorismate biosynthetic process"/>
    <property type="evidence" value="ECO:0007669"/>
    <property type="project" value="UniProtKB-UniRule"/>
</dbReference>
<feature type="binding site" evidence="7">
    <location>
        <position position="33"/>
    </location>
    <ligand>
        <name>substrate</name>
    </ligand>
</feature>
<keyword evidence="7" id="KW-0963">Cytoplasm</keyword>
<dbReference type="GO" id="GO:0008652">
    <property type="term" value="P:amino acid biosynthetic process"/>
    <property type="evidence" value="ECO:0007669"/>
    <property type="project" value="UniProtKB-KW"/>
</dbReference>
<evidence type="ECO:0000256" key="7">
    <source>
        <dbReference type="HAMAP-Rule" id="MF_00109"/>
    </source>
</evidence>
<feature type="binding site" evidence="7">
    <location>
        <position position="15"/>
    </location>
    <ligand>
        <name>Mg(2+)</name>
        <dbReference type="ChEBI" id="CHEBI:18420"/>
    </ligand>
</feature>
<comment type="subcellular location">
    <subcellularLocation>
        <location evidence="7">Cytoplasm</location>
    </subcellularLocation>
</comment>
<dbReference type="AlphaFoldDB" id="A0A076NUX9"/>
<dbReference type="PANTHER" id="PTHR21087:SF16">
    <property type="entry name" value="SHIKIMATE KINASE 1, CHLOROPLASTIC"/>
    <property type="match status" value="1"/>
</dbReference>
<comment type="function">
    <text evidence="7">Catalyzes the specific phosphorylation of the 3-hydroxyl group of shikimic acid using ATP as a cosubstrate.</text>
</comment>
<dbReference type="EC" id="2.7.1.71" evidence="7"/>
<dbReference type="Gene3D" id="3.40.50.300">
    <property type="entry name" value="P-loop containing nucleotide triphosphate hydrolases"/>
    <property type="match status" value="1"/>
</dbReference>
<dbReference type="Proteomes" id="UP000596329">
    <property type="component" value="Chromosome"/>
</dbReference>
<comment type="caution">
    <text evidence="7">Lacks conserved residue(s) required for the propagation of feature annotation.</text>
</comment>
<keyword evidence="3 7" id="KW-0547">Nucleotide-binding</keyword>
<evidence type="ECO:0000256" key="1">
    <source>
        <dbReference type="ARBA" id="ARBA00022605"/>
    </source>
</evidence>
<evidence type="ECO:0000256" key="4">
    <source>
        <dbReference type="ARBA" id="ARBA00022777"/>
    </source>
</evidence>
<feature type="binding site" evidence="7">
    <location>
        <position position="120"/>
    </location>
    <ligand>
        <name>ATP</name>
        <dbReference type="ChEBI" id="CHEBI:30616"/>
    </ligand>
</feature>
<comment type="cofactor">
    <cofactor evidence="7">
        <name>Mg(2+)</name>
        <dbReference type="ChEBI" id="CHEBI:18420"/>
    </cofactor>
    <text evidence="7">Binds 1 Mg(2+) ion per subunit.</text>
</comment>
<dbReference type="KEGG" id="fpc:FPSM_01913"/>
<dbReference type="PRINTS" id="PR01100">
    <property type="entry name" value="SHIKIMTKNASE"/>
</dbReference>
<evidence type="ECO:0000313" key="8">
    <source>
        <dbReference type="EMBL" id="QRE03467.1"/>
    </source>
</evidence>
<dbReference type="KEGG" id="fpw:IA04_06840"/>
<comment type="similarity">
    <text evidence="7">Belongs to the shikimate kinase family.</text>
</comment>
<dbReference type="HAMAP" id="MF_00109">
    <property type="entry name" value="Shikimate_kinase"/>
    <property type="match status" value="1"/>
</dbReference>
<accession>A0A076NUX9</accession>
<dbReference type="GO" id="GO:0009073">
    <property type="term" value="P:aromatic amino acid family biosynthetic process"/>
    <property type="evidence" value="ECO:0007669"/>
    <property type="project" value="UniProtKB-KW"/>
</dbReference>
<dbReference type="GeneID" id="66552902"/>
<evidence type="ECO:0000256" key="3">
    <source>
        <dbReference type="ARBA" id="ARBA00022741"/>
    </source>
</evidence>
<dbReference type="GO" id="GO:0004765">
    <property type="term" value="F:shikimate kinase activity"/>
    <property type="evidence" value="ECO:0007669"/>
    <property type="project" value="UniProtKB-UniRule"/>
</dbReference>
<evidence type="ECO:0000256" key="6">
    <source>
        <dbReference type="ARBA" id="ARBA00023141"/>
    </source>
</evidence>
<keyword evidence="1 7" id="KW-0028">Amino-acid biosynthesis</keyword>
<dbReference type="KEGG" id="fpv:IA03_06935"/>
<dbReference type="InterPro" id="IPR027417">
    <property type="entry name" value="P-loop_NTPase"/>
</dbReference>
<keyword evidence="6 7" id="KW-0057">Aromatic amino acid biosynthesis</keyword>
<dbReference type="KEGG" id="fpk:IA06_06885"/>
<keyword evidence="4 7" id="KW-0418">Kinase</keyword>
<protein>
    <recommendedName>
        <fullName evidence="7">Shikimate kinase</fullName>
        <shortName evidence="7">SK</shortName>
        <ecNumber evidence="7">2.7.1.71</ecNumber>
    </recommendedName>
</protein>
<dbReference type="GO" id="GO:0000287">
    <property type="term" value="F:magnesium ion binding"/>
    <property type="evidence" value="ECO:0007669"/>
    <property type="project" value="UniProtKB-UniRule"/>
</dbReference>
<dbReference type="GO" id="GO:0005829">
    <property type="term" value="C:cytosol"/>
    <property type="evidence" value="ECO:0007669"/>
    <property type="project" value="TreeGrafter"/>
</dbReference>
<feature type="binding site" evidence="7">
    <location>
        <begin position="11"/>
        <end position="16"/>
    </location>
    <ligand>
        <name>ATP</name>
        <dbReference type="ChEBI" id="CHEBI:30616"/>
    </ligand>
</feature>
<dbReference type="GO" id="GO:0005524">
    <property type="term" value="F:ATP binding"/>
    <property type="evidence" value="ECO:0007669"/>
    <property type="project" value="UniProtKB-UniRule"/>
</dbReference>
<keyword evidence="7" id="KW-0460">Magnesium</keyword>
<dbReference type="SMR" id="A0A076NUX9"/>